<evidence type="ECO:0000259" key="3">
    <source>
        <dbReference type="PROSITE" id="PS50903"/>
    </source>
</evidence>
<dbReference type="GO" id="GO:0005506">
    <property type="term" value="F:iron ion binding"/>
    <property type="evidence" value="ECO:0007669"/>
    <property type="project" value="InterPro"/>
</dbReference>
<dbReference type="AlphaFoldDB" id="A0A3E2BL99"/>
<dbReference type="SUPFAM" id="SSF57802">
    <property type="entry name" value="Rubredoxin-like"/>
    <property type="match status" value="1"/>
</dbReference>
<dbReference type="EMBL" id="QUAH01000008">
    <property type="protein sequence ID" value="RFT15508.1"/>
    <property type="molecule type" value="Genomic_DNA"/>
</dbReference>
<dbReference type="Gene3D" id="2.20.28.10">
    <property type="match status" value="1"/>
</dbReference>
<dbReference type="Pfam" id="PF21349">
    <property type="entry name" value="RUBY_RBDX"/>
    <property type="match status" value="1"/>
</dbReference>
<organism evidence="5 6">
    <name type="scientific">Candidatus Saccharicenans subterraneus</name>
    <dbReference type="NCBI Taxonomy" id="2508984"/>
    <lineage>
        <taxon>Bacteria</taxon>
        <taxon>Candidatus Aminicenantota</taxon>
        <taxon>Candidatus Aminicenantia</taxon>
        <taxon>Candidatus Aminicenantales</taxon>
        <taxon>Candidatus Saccharicenantaceae</taxon>
        <taxon>Candidatus Saccharicenans</taxon>
    </lineage>
</organism>
<dbReference type="CDD" id="cd01041">
    <property type="entry name" value="Rubrerythrin"/>
    <property type="match status" value="1"/>
</dbReference>
<feature type="domain" description="Rubredoxin-like" evidence="3">
    <location>
        <begin position="134"/>
        <end position="167"/>
    </location>
</feature>
<dbReference type="InterPro" id="IPR009040">
    <property type="entry name" value="Ferritin-like_diiron"/>
</dbReference>
<evidence type="ECO:0000313" key="6">
    <source>
        <dbReference type="Proteomes" id="UP000257323"/>
    </source>
</evidence>
<proteinExistence type="predicted"/>
<reference evidence="5 6" key="1">
    <citation type="submission" date="2018-08" db="EMBL/GenBank/DDBJ databases">
        <title>Genome analysis of the thermophilic bacterium of the candidate phylum Aminicenantes from deep subsurface aquifer revealed its physiology and ecological role.</title>
        <authorList>
            <person name="Kadnikov V.V."/>
            <person name="Mardanov A.V."/>
            <person name="Beletsky A.V."/>
            <person name="Karnachuk O.V."/>
            <person name="Ravin N.V."/>
        </authorList>
    </citation>
    <scope>NUCLEOTIDE SEQUENCE [LARGE SCALE GENOMIC DNA]</scope>
    <source>
        <strain evidence="5">BY38</strain>
    </source>
</reference>
<dbReference type="PANTHER" id="PTHR33746">
    <property type="entry name" value="RUBRERYTHRIN"/>
    <property type="match status" value="1"/>
</dbReference>
<evidence type="ECO:0000256" key="1">
    <source>
        <dbReference type="ARBA" id="ARBA00022448"/>
    </source>
</evidence>
<dbReference type="Pfam" id="PF02915">
    <property type="entry name" value="Rubrerythrin"/>
    <property type="match status" value="1"/>
</dbReference>
<feature type="domain" description="Ferritin-like diiron" evidence="4">
    <location>
        <begin position="1"/>
        <end position="129"/>
    </location>
</feature>
<dbReference type="PROSITE" id="PS50903">
    <property type="entry name" value="RUBREDOXIN_LIKE"/>
    <property type="match status" value="1"/>
</dbReference>
<dbReference type="Proteomes" id="UP000257323">
    <property type="component" value="Unassembled WGS sequence"/>
</dbReference>
<dbReference type="Gene3D" id="1.20.1260.10">
    <property type="match status" value="1"/>
</dbReference>
<evidence type="ECO:0000313" key="5">
    <source>
        <dbReference type="EMBL" id="RFT15508.1"/>
    </source>
</evidence>
<name>A0A3E2BL99_9BACT</name>
<evidence type="ECO:0000259" key="4">
    <source>
        <dbReference type="PROSITE" id="PS50905"/>
    </source>
</evidence>
<dbReference type="PROSITE" id="PS50905">
    <property type="entry name" value="FERRITIN_LIKE"/>
    <property type="match status" value="1"/>
</dbReference>
<dbReference type="CDD" id="cd00729">
    <property type="entry name" value="rubredoxin_SM"/>
    <property type="match status" value="1"/>
</dbReference>
<dbReference type="InterPro" id="IPR024934">
    <property type="entry name" value="Rubredoxin-like_dom"/>
</dbReference>
<keyword evidence="2" id="KW-0249">Electron transport</keyword>
<dbReference type="InterPro" id="IPR048574">
    <property type="entry name" value="RUBY_RBDX"/>
</dbReference>
<dbReference type="PANTHER" id="PTHR33746:SF4">
    <property type="entry name" value="RUBRERYTHRIN"/>
    <property type="match status" value="1"/>
</dbReference>
<comment type="caution">
    <text evidence="5">The sequence shown here is derived from an EMBL/GenBank/DDBJ whole genome shotgun (WGS) entry which is preliminary data.</text>
</comment>
<protein>
    <submittedName>
        <fullName evidence="5">Rubrerythrin</fullName>
    </submittedName>
</protein>
<accession>A0A3E2BL99</accession>
<dbReference type="GO" id="GO:0016491">
    <property type="term" value="F:oxidoreductase activity"/>
    <property type="evidence" value="ECO:0007669"/>
    <property type="project" value="InterPro"/>
</dbReference>
<dbReference type="InterPro" id="IPR012347">
    <property type="entry name" value="Ferritin-like"/>
</dbReference>
<dbReference type="InterPro" id="IPR009078">
    <property type="entry name" value="Ferritin-like_SF"/>
</dbReference>
<keyword evidence="1" id="KW-0813">Transport</keyword>
<dbReference type="SUPFAM" id="SSF47240">
    <property type="entry name" value="Ferritin-like"/>
    <property type="match status" value="1"/>
</dbReference>
<gene>
    <name evidence="5" type="ORF">OP8BY_0156</name>
</gene>
<sequence length="167" mass="18680">MKKITESTVKEALAGESQAHLRYKYYAEKARQENLPNIARLFEAASFSERIHALNHLNVLEGEGKTADNLAKAYDGENFEIEEMYPAYIAVAREQEEKKAATYHQFALAAEKVHAALYARARQAVSQGRDLELPAIHICSVCGFTMEGEAPDRCPVCGAPRNKFVDF</sequence>
<dbReference type="InterPro" id="IPR003251">
    <property type="entry name" value="Rr_diiron-bd_dom"/>
</dbReference>
<evidence type="ECO:0000256" key="2">
    <source>
        <dbReference type="ARBA" id="ARBA00022982"/>
    </source>
</evidence>
<dbReference type="InterPro" id="IPR052753">
    <property type="entry name" value="Rbr2/Nigerythrin"/>
</dbReference>